<evidence type="ECO:0000256" key="7">
    <source>
        <dbReference type="ARBA" id="ARBA00034754"/>
    </source>
</evidence>
<dbReference type="Pfam" id="PF21694">
    <property type="entry name" value="DNA_pol3_delta_C"/>
    <property type="match status" value="1"/>
</dbReference>
<dbReference type="Gene3D" id="3.40.50.300">
    <property type="entry name" value="P-loop containing nucleotide triphosphate hydrolases"/>
    <property type="match status" value="1"/>
</dbReference>
<evidence type="ECO:0000256" key="3">
    <source>
        <dbReference type="ARBA" id="ARBA00022679"/>
    </source>
</evidence>
<dbReference type="AlphaFoldDB" id="A0A1F7W586"/>
<feature type="domain" description="DNA polymerase III delta N-terminal" evidence="9">
    <location>
        <begin position="4"/>
        <end position="117"/>
    </location>
</feature>
<keyword evidence="5" id="KW-0235">DNA replication</keyword>
<keyword evidence="4" id="KW-0548">Nucleotidyltransferase</keyword>
<dbReference type="SUPFAM" id="SSF48019">
    <property type="entry name" value="post-AAA+ oligomerization domain-like"/>
    <property type="match status" value="1"/>
</dbReference>
<evidence type="ECO:0000259" key="10">
    <source>
        <dbReference type="Pfam" id="PF21694"/>
    </source>
</evidence>
<dbReference type="InterPro" id="IPR010372">
    <property type="entry name" value="DNA_pol3_delta_N"/>
</dbReference>
<gene>
    <name evidence="11" type="ORF">A2304_05355</name>
</gene>
<evidence type="ECO:0000256" key="8">
    <source>
        <dbReference type="ARBA" id="ARBA00049244"/>
    </source>
</evidence>
<dbReference type="InterPro" id="IPR048466">
    <property type="entry name" value="DNA_pol3_delta-like_C"/>
</dbReference>
<comment type="caution">
    <text evidence="11">The sequence shown here is derived from an EMBL/GenBank/DDBJ whole genome shotgun (WGS) entry which is preliminary data.</text>
</comment>
<sequence length="319" mass="34825">MLILVYGDDTFRVQEKVKALQTAFVQKHDSTGFNFASFGADAKPGEALQAIGSLPFMGKKRMVVIRDLIATTKKDGEGAWASLANTPESSIVVLWETAEPKVLEKKVLFQTLKKGADVHAYPFPVLEGSALAKWATERVRARCGSIAADAARELAERVGSDLWQMDNEIGKLVAFAKGRAIAKSDIEELVRASFDGEIFALVDAVSRKQGAQAIKLLRQERASGASDFSIFGMLARQVRLLLGARALLDDDPRASSQQLASEMSVHPFVAQKTLDQARKFTLADLRATHDLLFRYDTGMKSGLLDAELAVDLITTALVR</sequence>
<evidence type="ECO:0000256" key="6">
    <source>
        <dbReference type="ARBA" id="ARBA00022932"/>
    </source>
</evidence>
<protein>
    <recommendedName>
        <fullName evidence="2">DNA polymerase III subunit delta</fullName>
        <ecNumber evidence="1">2.7.7.7</ecNumber>
    </recommendedName>
</protein>
<dbReference type="InterPro" id="IPR008921">
    <property type="entry name" value="DNA_pol3_clamp-load_cplx_C"/>
</dbReference>
<evidence type="ECO:0000259" key="9">
    <source>
        <dbReference type="Pfam" id="PF06144"/>
    </source>
</evidence>
<dbReference type="PANTHER" id="PTHR34388:SF1">
    <property type="entry name" value="DNA POLYMERASE III SUBUNIT DELTA"/>
    <property type="match status" value="1"/>
</dbReference>
<evidence type="ECO:0000256" key="4">
    <source>
        <dbReference type="ARBA" id="ARBA00022695"/>
    </source>
</evidence>
<accession>A0A1F7W586</accession>
<dbReference type="InterPro" id="IPR027417">
    <property type="entry name" value="P-loop_NTPase"/>
</dbReference>
<evidence type="ECO:0000313" key="11">
    <source>
        <dbReference type="EMBL" id="OGL97951.1"/>
    </source>
</evidence>
<dbReference type="SUPFAM" id="SSF52540">
    <property type="entry name" value="P-loop containing nucleoside triphosphate hydrolases"/>
    <property type="match status" value="1"/>
</dbReference>
<dbReference type="GO" id="GO:0003677">
    <property type="term" value="F:DNA binding"/>
    <property type="evidence" value="ECO:0007669"/>
    <property type="project" value="InterPro"/>
</dbReference>
<keyword evidence="6" id="KW-0239">DNA-directed DNA polymerase</keyword>
<comment type="similarity">
    <text evidence="7">Belongs to the DNA polymerase HolA subunit family.</text>
</comment>
<evidence type="ECO:0000256" key="2">
    <source>
        <dbReference type="ARBA" id="ARBA00017703"/>
    </source>
</evidence>
<evidence type="ECO:0000256" key="5">
    <source>
        <dbReference type="ARBA" id="ARBA00022705"/>
    </source>
</evidence>
<dbReference type="NCBIfam" id="TIGR01128">
    <property type="entry name" value="holA"/>
    <property type="match status" value="1"/>
</dbReference>
<dbReference type="InterPro" id="IPR005790">
    <property type="entry name" value="DNA_polIII_delta"/>
</dbReference>
<dbReference type="Gene3D" id="1.10.8.60">
    <property type="match status" value="1"/>
</dbReference>
<evidence type="ECO:0000256" key="1">
    <source>
        <dbReference type="ARBA" id="ARBA00012417"/>
    </source>
</evidence>
<dbReference type="PANTHER" id="PTHR34388">
    <property type="entry name" value="DNA POLYMERASE III SUBUNIT DELTA"/>
    <property type="match status" value="1"/>
</dbReference>
<comment type="catalytic activity">
    <reaction evidence="8">
        <text>DNA(n) + a 2'-deoxyribonucleoside 5'-triphosphate = DNA(n+1) + diphosphate</text>
        <dbReference type="Rhea" id="RHEA:22508"/>
        <dbReference type="Rhea" id="RHEA-COMP:17339"/>
        <dbReference type="Rhea" id="RHEA-COMP:17340"/>
        <dbReference type="ChEBI" id="CHEBI:33019"/>
        <dbReference type="ChEBI" id="CHEBI:61560"/>
        <dbReference type="ChEBI" id="CHEBI:173112"/>
        <dbReference type="EC" id="2.7.7.7"/>
    </reaction>
</comment>
<dbReference type="Gene3D" id="1.20.272.10">
    <property type="match status" value="1"/>
</dbReference>
<dbReference type="EC" id="2.7.7.7" evidence="1"/>
<dbReference type="EMBL" id="MGFE01000026">
    <property type="protein sequence ID" value="OGL97951.1"/>
    <property type="molecule type" value="Genomic_DNA"/>
</dbReference>
<dbReference type="GO" id="GO:0009360">
    <property type="term" value="C:DNA polymerase III complex"/>
    <property type="evidence" value="ECO:0007669"/>
    <property type="project" value="InterPro"/>
</dbReference>
<dbReference type="GO" id="GO:0003887">
    <property type="term" value="F:DNA-directed DNA polymerase activity"/>
    <property type="evidence" value="ECO:0007669"/>
    <property type="project" value="UniProtKB-KW"/>
</dbReference>
<name>A0A1F7W586_9BACT</name>
<reference evidence="11 12" key="1">
    <citation type="journal article" date="2016" name="Nat. Commun.">
        <title>Thousands of microbial genomes shed light on interconnected biogeochemical processes in an aquifer system.</title>
        <authorList>
            <person name="Anantharaman K."/>
            <person name="Brown C.T."/>
            <person name="Hug L.A."/>
            <person name="Sharon I."/>
            <person name="Castelle C.J."/>
            <person name="Probst A.J."/>
            <person name="Thomas B.C."/>
            <person name="Singh A."/>
            <person name="Wilkins M.J."/>
            <person name="Karaoz U."/>
            <person name="Brodie E.L."/>
            <person name="Williams K.H."/>
            <person name="Hubbard S.S."/>
            <person name="Banfield J.F."/>
        </authorList>
    </citation>
    <scope>NUCLEOTIDE SEQUENCE [LARGE SCALE GENOMIC DNA]</scope>
</reference>
<dbReference type="Proteomes" id="UP000176501">
    <property type="component" value="Unassembled WGS sequence"/>
</dbReference>
<organism evidence="11 12">
    <name type="scientific">Candidatus Uhrbacteria bacterium RIFOXYB2_FULL_57_15</name>
    <dbReference type="NCBI Taxonomy" id="1802422"/>
    <lineage>
        <taxon>Bacteria</taxon>
        <taxon>Candidatus Uhriibacteriota</taxon>
    </lineage>
</organism>
<proteinExistence type="inferred from homology"/>
<evidence type="ECO:0000313" key="12">
    <source>
        <dbReference type="Proteomes" id="UP000176501"/>
    </source>
</evidence>
<keyword evidence="3" id="KW-0808">Transferase</keyword>
<dbReference type="Pfam" id="PF06144">
    <property type="entry name" value="DNA_pol3_delta"/>
    <property type="match status" value="1"/>
</dbReference>
<feature type="domain" description="DNA polymerase III delta subunit-like C-terminal" evidence="10">
    <location>
        <begin position="197"/>
        <end position="314"/>
    </location>
</feature>
<dbReference type="GO" id="GO:0006261">
    <property type="term" value="P:DNA-templated DNA replication"/>
    <property type="evidence" value="ECO:0007669"/>
    <property type="project" value="TreeGrafter"/>
</dbReference>